<dbReference type="Proteomes" id="UP000094455">
    <property type="component" value="Unassembled WGS sequence"/>
</dbReference>
<evidence type="ECO:0000313" key="8">
    <source>
        <dbReference type="Proteomes" id="UP000094455"/>
    </source>
</evidence>
<comment type="similarity">
    <text evidence="1">Belongs to the prokaryotic/mitochondrial release factor family.</text>
</comment>
<feature type="non-terminal residue" evidence="7">
    <location>
        <position position="373"/>
    </location>
</feature>
<evidence type="ECO:0000256" key="2">
    <source>
        <dbReference type="ARBA" id="ARBA00022481"/>
    </source>
</evidence>
<organism evidence="7 8">
    <name type="scientific">Pichia membranifaciens NRRL Y-2026</name>
    <dbReference type="NCBI Taxonomy" id="763406"/>
    <lineage>
        <taxon>Eukaryota</taxon>
        <taxon>Fungi</taxon>
        <taxon>Dikarya</taxon>
        <taxon>Ascomycota</taxon>
        <taxon>Saccharomycotina</taxon>
        <taxon>Pichiomycetes</taxon>
        <taxon>Pichiales</taxon>
        <taxon>Pichiaceae</taxon>
        <taxon>Pichia</taxon>
    </lineage>
</organism>
<feature type="domain" description="Prokaryotic-type class I peptide chain release factors" evidence="6">
    <location>
        <begin position="237"/>
        <end position="253"/>
    </location>
</feature>
<dbReference type="InterPro" id="IPR000352">
    <property type="entry name" value="Pep_chain_release_fac_I"/>
</dbReference>
<dbReference type="GO" id="GO:0003747">
    <property type="term" value="F:translation release factor activity"/>
    <property type="evidence" value="ECO:0007669"/>
    <property type="project" value="EnsemblFungi"/>
</dbReference>
<feature type="non-terminal residue" evidence="7">
    <location>
        <position position="1"/>
    </location>
</feature>
<evidence type="ECO:0000259" key="6">
    <source>
        <dbReference type="PROSITE" id="PS00745"/>
    </source>
</evidence>
<dbReference type="FunFam" id="3.30.160.20:FF:000004">
    <property type="entry name" value="Peptide chain release factor 1"/>
    <property type="match status" value="1"/>
</dbReference>
<feature type="region of interest" description="Disordered" evidence="5">
    <location>
        <begin position="292"/>
        <end position="311"/>
    </location>
</feature>
<evidence type="ECO:0000256" key="3">
    <source>
        <dbReference type="ARBA" id="ARBA00022917"/>
    </source>
</evidence>
<sequence>VAVEQLHPALLEKAEALKEELAGLEHKMAQGSEFNVDENKRYAQVTGVVTVYEEFVALHENYEALVDMAHGGDEGGLADEARAELQTAVPELVETTARLKARLLPQHPFADKAAILELRPGAGGHEANIFAADLLAMYVRYCQLRGWKHEVLSKTDHASGSGITEAALVVNHHGAYDRLRHEAGVHRVQRIPSTETKGRVHTSAAGVVVLPKMDDDGAAGAAARTFRPDELRIDVMRASGAGGQHVNTTESAVRIVHLPTGIIVSIQDERSQHKNKEKALTVLRARLAEKELREKQERERSARTGQVSSVDRSDKIRTYNFQQNRVTDHRCNYTLHDLEGCMQGTKLDLVIDQVEKREADDAAEELIRKLETK</sequence>
<dbReference type="GO" id="GO:0070126">
    <property type="term" value="P:mitochondrial translational termination"/>
    <property type="evidence" value="ECO:0007669"/>
    <property type="project" value="EnsemblFungi"/>
</dbReference>
<keyword evidence="2" id="KW-0488">Methylation</keyword>
<dbReference type="GeneID" id="30178892"/>
<gene>
    <name evidence="7" type="ORF">PICMEDRAFT_21481</name>
</gene>
<dbReference type="AlphaFoldDB" id="A0A1E3NTP5"/>
<dbReference type="RefSeq" id="XP_019020479.1">
    <property type="nucleotide sequence ID" value="XM_019162205.1"/>
</dbReference>
<accession>A0A1E3NTP5</accession>
<name>A0A1E3NTP5_9ASCO</name>
<dbReference type="EMBL" id="KV454001">
    <property type="protein sequence ID" value="ODQ49366.1"/>
    <property type="molecule type" value="Genomic_DNA"/>
</dbReference>
<keyword evidence="8" id="KW-1185">Reference proteome</keyword>
<dbReference type="Gene3D" id="3.30.160.20">
    <property type="match status" value="1"/>
</dbReference>
<dbReference type="PANTHER" id="PTHR43804:SF7">
    <property type="entry name" value="LD18447P"/>
    <property type="match status" value="1"/>
</dbReference>
<evidence type="ECO:0000256" key="1">
    <source>
        <dbReference type="ARBA" id="ARBA00010835"/>
    </source>
</evidence>
<evidence type="ECO:0000313" key="7">
    <source>
        <dbReference type="EMBL" id="ODQ49366.1"/>
    </source>
</evidence>
<dbReference type="SMART" id="SM00937">
    <property type="entry name" value="PCRF"/>
    <property type="match status" value="1"/>
</dbReference>
<dbReference type="SUPFAM" id="SSF75620">
    <property type="entry name" value="Release factor"/>
    <property type="match status" value="1"/>
</dbReference>
<evidence type="ECO:0000256" key="4">
    <source>
        <dbReference type="ARBA" id="ARBA00067174"/>
    </source>
</evidence>
<dbReference type="Pfam" id="PF00472">
    <property type="entry name" value="RF-1"/>
    <property type="match status" value="1"/>
</dbReference>
<dbReference type="Gene3D" id="6.10.140.1950">
    <property type="match status" value="1"/>
</dbReference>
<keyword evidence="3" id="KW-0648">Protein biosynthesis</keyword>
<proteinExistence type="inferred from homology"/>
<dbReference type="OrthoDB" id="2019491at2759"/>
<dbReference type="STRING" id="763406.A0A1E3NTP5"/>
<dbReference type="Pfam" id="PF03462">
    <property type="entry name" value="PCRF"/>
    <property type="match status" value="1"/>
</dbReference>
<dbReference type="GO" id="GO:0005743">
    <property type="term" value="C:mitochondrial inner membrane"/>
    <property type="evidence" value="ECO:0007669"/>
    <property type="project" value="EnsemblFungi"/>
</dbReference>
<dbReference type="InterPro" id="IPR045853">
    <property type="entry name" value="Pep_chain_release_fac_I_sf"/>
</dbReference>
<dbReference type="InterPro" id="IPR050057">
    <property type="entry name" value="Prokaryotic/Mito_RF"/>
</dbReference>
<dbReference type="Gene3D" id="3.30.70.1660">
    <property type="match status" value="1"/>
</dbReference>
<feature type="compositionally biased region" description="Basic and acidic residues" evidence="5">
    <location>
        <begin position="292"/>
        <end position="302"/>
    </location>
</feature>
<dbReference type="InterPro" id="IPR005139">
    <property type="entry name" value="PCRF"/>
</dbReference>
<evidence type="ECO:0000256" key="5">
    <source>
        <dbReference type="SAM" id="MobiDB-lite"/>
    </source>
</evidence>
<reference evidence="7 8" key="1">
    <citation type="journal article" date="2016" name="Proc. Natl. Acad. Sci. U.S.A.">
        <title>Comparative genomics of biotechnologically important yeasts.</title>
        <authorList>
            <person name="Riley R."/>
            <person name="Haridas S."/>
            <person name="Wolfe K.H."/>
            <person name="Lopes M.R."/>
            <person name="Hittinger C.T."/>
            <person name="Goeker M."/>
            <person name="Salamov A.A."/>
            <person name="Wisecaver J.H."/>
            <person name="Long T.M."/>
            <person name="Calvey C.H."/>
            <person name="Aerts A.L."/>
            <person name="Barry K.W."/>
            <person name="Choi C."/>
            <person name="Clum A."/>
            <person name="Coughlan A.Y."/>
            <person name="Deshpande S."/>
            <person name="Douglass A.P."/>
            <person name="Hanson S.J."/>
            <person name="Klenk H.-P."/>
            <person name="LaButti K.M."/>
            <person name="Lapidus A."/>
            <person name="Lindquist E.A."/>
            <person name="Lipzen A.M."/>
            <person name="Meier-Kolthoff J.P."/>
            <person name="Ohm R.A."/>
            <person name="Otillar R.P."/>
            <person name="Pangilinan J.L."/>
            <person name="Peng Y."/>
            <person name="Rokas A."/>
            <person name="Rosa C.A."/>
            <person name="Scheuner C."/>
            <person name="Sibirny A.A."/>
            <person name="Slot J.C."/>
            <person name="Stielow J.B."/>
            <person name="Sun H."/>
            <person name="Kurtzman C.P."/>
            <person name="Blackwell M."/>
            <person name="Grigoriev I.V."/>
            <person name="Jeffries T.W."/>
        </authorList>
    </citation>
    <scope>NUCLEOTIDE SEQUENCE [LARGE SCALE GENOMIC DNA]</scope>
    <source>
        <strain evidence="7 8">NRRL Y-2026</strain>
    </source>
</reference>
<dbReference type="PANTHER" id="PTHR43804">
    <property type="entry name" value="LD18447P"/>
    <property type="match status" value="1"/>
</dbReference>
<dbReference type="PROSITE" id="PS00745">
    <property type="entry name" value="RF_PROK_I"/>
    <property type="match status" value="1"/>
</dbReference>
<protein>
    <recommendedName>
        <fullName evidence="4">Peptide chain release factor 1, mitochondrial</fullName>
    </recommendedName>
</protein>